<evidence type="ECO:0000313" key="2">
    <source>
        <dbReference type="Proteomes" id="UP000317078"/>
    </source>
</evidence>
<gene>
    <name evidence="1" type="ORF">EAH89_19615</name>
</gene>
<dbReference type="RefSeq" id="WP_140885434.1">
    <property type="nucleotide sequence ID" value="NZ_RCZP01000024.1"/>
</dbReference>
<organism evidence="1 2">
    <name type="scientific">Muricoccus nepalensis</name>
    <dbReference type="NCBI Taxonomy" id="1854500"/>
    <lineage>
        <taxon>Bacteria</taxon>
        <taxon>Pseudomonadati</taxon>
        <taxon>Pseudomonadota</taxon>
        <taxon>Alphaproteobacteria</taxon>
        <taxon>Acetobacterales</taxon>
        <taxon>Roseomonadaceae</taxon>
        <taxon>Muricoccus</taxon>
    </lineage>
</organism>
<sequence length="163" mass="16929">MGQSLDQILAQVGDGDTINVSMVSNQDNGIASYAVGSLVFHKATGGVIFGGPRFHPARLESDPGQPFDMFFSDRRLAIDPPPAPGTFGRGPRQPFNANATEKLGVTISLGASPHVMQLSVFGSKSLVTLTPMGDLLVGLGPSLGNSAASVFVVAFLGITRPPH</sequence>
<name>A0A502FQY9_9PROT</name>
<comment type="caution">
    <text evidence="1">The sequence shown here is derived from an EMBL/GenBank/DDBJ whole genome shotgun (WGS) entry which is preliminary data.</text>
</comment>
<evidence type="ECO:0000313" key="1">
    <source>
        <dbReference type="EMBL" id="TPG51809.1"/>
    </source>
</evidence>
<proteinExistence type="predicted"/>
<dbReference type="AlphaFoldDB" id="A0A502FQY9"/>
<protein>
    <submittedName>
        <fullName evidence="1">Uncharacterized protein</fullName>
    </submittedName>
</protein>
<dbReference type="Proteomes" id="UP000317078">
    <property type="component" value="Unassembled WGS sequence"/>
</dbReference>
<reference evidence="1 2" key="1">
    <citation type="journal article" date="2019" name="Environ. Microbiol.">
        <title>Species interactions and distinct microbial communities in high Arctic permafrost affected cryosols are associated with the CH4 and CO2 gas fluxes.</title>
        <authorList>
            <person name="Altshuler I."/>
            <person name="Hamel J."/>
            <person name="Turney S."/>
            <person name="Magnuson E."/>
            <person name="Levesque R."/>
            <person name="Greer C."/>
            <person name="Whyte L.G."/>
        </authorList>
    </citation>
    <scope>NUCLEOTIDE SEQUENCE [LARGE SCALE GENOMIC DNA]</scope>
    <source>
        <strain evidence="1 2">S9.3B</strain>
    </source>
</reference>
<accession>A0A502FQY9</accession>
<dbReference type="OrthoDB" id="9554321at2"/>
<keyword evidence="2" id="KW-1185">Reference proteome</keyword>
<dbReference type="EMBL" id="RCZP01000024">
    <property type="protein sequence ID" value="TPG51809.1"/>
    <property type="molecule type" value="Genomic_DNA"/>
</dbReference>